<dbReference type="PANTHER" id="PTHR33133">
    <property type="entry name" value="OS08G0107100 PROTEIN-RELATED"/>
    <property type="match status" value="1"/>
</dbReference>
<reference evidence="3" key="1">
    <citation type="journal article" date="2013" name="Science">
        <title>The Amborella genome and the evolution of flowering plants.</title>
        <authorList>
            <consortium name="Amborella Genome Project"/>
        </authorList>
    </citation>
    <scope>NUCLEOTIDE SEQUENCE [LARGE SCALE GENOMIC DNA]</scope>
</reference>
<feature type="transmembrane region" description="Helical" evidence="1">
    <location>
        <begin position="95"/>
        <end position="117"/>
    </location>
</feature>
<organism evidence="2 3">
    <name type="scientific">Amborella trichopoda</name>
    <dbReference type="NCBI Taxonomy" id="13333"/>
    <lineage>
        <taxon>Eukaryota</taxon>
        <taxon>Viridiplantae</taxon>
        <taxon>Streptophyta</taxon>
        <taxon>Embryophyta</taxon>
        <taxon>Tracheophyta</taxon>
        <taxon>Spermatophyta</taxon>
        <taxon>Magnoliopsida</taxon>
        <taxon>Amborellales</taxon>
        <taxon>Amborellaceae</taxon>
        <taxon>Amborella</taxon>
    </lineage>
</organism>
<protein>
    <submittedName>
        <fullName evidence="2">Uncharacterized protein</fullName>
    </submittedName>
</protein>
<feature type="transmembrane region" description="Helical" evidence="1">
    <location>
        <begin position="167"/>
        <end position="199"/>
    </location>
</feature>
<dbReference type="OrthoDB" id="1293150at2759"/>
<dbReference type="AlphaFoldDB" id="W1PHV2"/>
<feature type="transmembrane region" description="Helical" evidence="1">
    <location>
        <begin position="252"/>
        <end position="273"/>
    </location>
</feature>
<keyword evidence="1" id="KW-0812">Transmembrane</keyword>
<feature type="transmembrane region" description="Helical" evidence="1">
    <location>
        <begin position="28"/>
        <end position="49"/>
    </location>
</feature>
<dbReference type="OMA" id="FIGHGME"/>
<feature type="transmembrane region" description="Helical" evidence="1">
    <location>
        <begin position="220"/>
        <end position="240"/>
    </location>
</feature>
<evidence type="ECO:0000256" key="1">
    <source>
        <dbReference type="SAM" id="Phobius"/>
    </source>
</evidence>
<dbReference type="EMBL" id="KI393807">
    <property type="protein sequence ID" value="ERN07181.1"/>
    <property type="molecule type" value="Genomic_DNA"/>
</dbReference>
<name>W1PHV2_AMBTC</name>
<dbReference type="eggNOG" id="ENOG502RXUR">
    <property type="taxonomic scope" value="Eukaryota"/>
</dbReference>
<dbReference type="Proteomes" id="UP000017836">
    <property type="component" value="Unassembled WGS sequence"/>
</dbReference>
<keyword evidence="3" id="KW-1185">Reference proteome</keyword>
<proteinExistence type="predicted"/>
<dbReference type="PANTHER" id="PTHR33133:SF21">
    <property type="entry name" value="TRANSMEMBRANE PROTEIN"/>
    <property type="match status" value="1"/>
</dbReference>
<dbReference type="GO" id="GO:0016020">
    <property type="term" value="C:membrane"/>
    <property type="evidence" value="ECO:0000318"/>
    <property type="project" value="GO_Central"/>
</dbReference>
<dbReference type="Gramene" id="ERN07181">
    <property type="protein sequence ID" value="ERN07181"/>
    <property type="gene ID" value="AMTR_s00019p00157440"/>
</dbReference>
<dbReference type="HOGENOM" id="CLU_060641_0_0_1"/>
<accession>W1PHV2</accession>
<evidence type="ECO:0000313" key="2">
    <source>
        <dbReference type="EMBL" id="ERN07181.1"/>
    </source>
</evidence>
<keyword evidence="1" id="KW-1133">Transmembrane helix</keyword>
<gene>
    <name evidence="2" type="ORF">AMTR_s00019p00157440</name>
</gene>
<evidence type="ECO:0000313" key="3">
    <source>
        <dbReference type="Proteomes" id="UP000017836"/>
    </source>
</evidence>
<keyword evidence="1" id="KW-0472">Membrane</keyword>
<sequence>MDEIQVETQAQSSSKIIAKSLKILAKNFTLLITITALTILPLSLLLFSLSLSTRPLATEISRKQALVAWLAPSAITRHVIREIRSDSLKLLSLKFIYFLPSYILSLSSTITVVRSAFIAHNGKTPTLESAITAVKKTWKRPLVTSLYVYFVKLLYDNAVNVCYAFPVKWVVVVLVTSCFRVLWFYGAAVLSMGMVVSVVEEREGMDALKTAFDLMGGRWFCGWLLGGLQVVLTGGIGYVFMERKGGFVDGVFLVLMFCFVVLVGYLINTVFYFECRKCLGREKVDGI</sequence>